<dbReference type="GeneID" id="72429760"/>
<dbReference type="Proteomes" id="UP000001175">
    <property type="component" value="Chromosome"/>
</dbReference>
<dbReference type="Pfam" id="PF13428">
    <property type="entry name" value="TPR_14"/>
    <property type="match status" value="1"/>
</dbReference>
<dbReference type="PROSITE" id="PS50005">
    <property type="entry name" value="TPR"/>
    <property type="match status" value="1"/>
</dbReference>
<dbReference type="EMBL" id="AP008231">
    <property type="protein sequence ID" value="BAD78822.1"/>
    <property type="molecule type" value="Genomic_DNA"/>
</dbReference>
<dbReference type="Gene3D" id="1.25.40.10">
    <property type="entry name" value="Tetratricopeptide repeat domain"/>
    <property type="match status" value="1"/>
</dbReference>
<dbReference type="KEGG" id="syc:syc0632_c"/>
<evidence type="ECO:0000313" key="3">
    <source>
        <dbReference type="Proteomes" id="UP000001175"/>
    </source>
</evidence>
<dbReference type="eggNOG" id="COG0457">
    <property type="taxonomic scope" value="Bacteria"/>
</dbReference>
<dbReference type="InterPro" id="IPR019734">
    <property type="entry name" value="TPR_rpt"/>
</dbReference>
<protein>
    <submittedName>
        <fullName evidence="2">Uncharacterized protein</fullName>
    </submittedName>
</protein>
<dbReference type="RefSeq" id="WP_011242944.1">
    <property type="nucleotide sequence ID" value="NC_006576.1"/>
</dbReference>
<feature type="repeat" description="TPR" evidence="1">
    <location>
        <begin position="42"/>
        <end position="75"/>
    </location>
</feature>
<dbReference type="SUPFAM" id="SSF48452">
    <property type="entry name" value="TPR-like"/>
    <property type="match status" value="1"/>
</dbReference>
<proteinExistence type="predicted"/>
<reference evidence="2 3" key="1">
    <citation type="journal article" date="2007" name="Photosyn. Res.">
        <title>Complete nucleotide sequence of the freshwater unicellular cyanobacterium Synechococcus elongatus PCC 6301 chromosome: gene content and organization.</title>
        <authorList>
            <person name="Sugita C."/>
            <person name="Ogata K."/>
            <person name="Shikata M."/>
            <person name="Jikuya H."/>
            <person name="Takano J."/>
            <person name="Furumichi M."/>
            <person name="Kanehisa M."/>
            <person name="Omata T."/>
            <person name="Sugiura M."/>
            <person name="Sugita M."/>
        </authorList>
    </citation>
    <scope>NUCLEOTIDE SEQUENCE [LARGE SCALE GENOMIC DNA]</scope>
    <source>
        <strain evidence="3">ATCC 27144 / PCC 6301 / SAUG 1402/1</strain>
    </source>
</reference>
<keyword evidence="1" id="KW-0802">TPR repeat</keyword>
<gene>
    <name evidence="2" type="ordered locus">syc0632_c</name>
</gene>
<evidence type="ECO:0000256" key="1">
    <source>
        <dbReference type="PROSITE-ProRule" id="PRU00339"/>
    </source>
</evidence>
<sequence>MSFTETPESLFEDGIHRYQAGEPPADLVPVFQSICDRQPRSSASWTCLSWLYLLLDEPRQAMKAAQRAVKLNPQDPQARVNLALAMLETDTKGVRQHIDIALRVITVSAELRQDLRESLADGQKRKPNWPSLDRVQHWLFPI</sequence>
<evidence type="ECO:0000313" key="2">
    <source>
        <dbReference type="EMBL" id="BAD78822.1"/>
    </source>
</evidence>
<organism evidence="2 3">
    <name type="scientific">Synechococcus sp. (strain ATCC 27144 / PCC 6301 / SAUG 1402/1)</name>
    <name type="common">Anacystis nidulans</name>
    <dbReference type="NCBI Taxonomy" id="269084"/>
    <lineage>
        <taxon>Bacteria</taxon>
        <taxon>Bacillati</taxon>
        <taxon>Cyanobacteriota</taxon>
        <taxon>Cyanophyceae</taxon>
        <taxon>Synechococcales</taxon>
        <taxon>Synechococcaceae</taxon>
        <taxon>Synechococcus</taxon>
    </lineage>
</organism>
<dbReference type="AlphaFoldDB" id="A0A0H3K0R2"/>
<name>A0A0H3K0R2_SYNP6</name>
<accession>A0A0H3K0R2</accession>
<dbReference type="InterPro" id="IPR011990">
    <property type="entry name" value="TPR-like_helical_dom_sf"/>
</dbReference>